<keyword evidence="5" id="KW-0732">Signal</keyword>
<keyword evidence="3" id="KW-1015">Disulfide bond</keyword>
<protein>
    <recommendedName>
        <fullName evidence="5">Phospholipase A2</fullName>
        <ecNumber evidence="5">3.1.1.4</ecNumber>
    </recommendedName>
</protein>
<dbReference type="SUPFAM" id="SSF48619">
    <property type="entry name" value="Phospholipase A2, PLA2"/>
    <property type="match status" value="1"/>
</dbReference>
<comment type="cofactor">
    <cofactor evidence="5">
        <name>Ca(2+)</name>
        <dbReference type="ChEBI" id="CHEBI:29108"/>
    </cofactor>
</comment>
<dbReference type="EC" id="3.1.1.4" evidence="5"/>
<comment type="catalytic activity">
    <reaction evidence="5">
        <text>a 1,2-diacyl-sn-glycero-3-phosphocholine + H2O = a 1-acyl-sn-glycero-3-phosphocholine + a fatty acid + H(+)</text>
        <dbReference type="Rhea" id="RHEA:15801"/>
        <dbReference type="ChEBI" id="CHEBI:15377"/>
        <dbReference type="ChEBI" id="CHEBI:15378"/>
        <dbReference type="ChEBI" id="CHEBI:28868"/>
        <dbReference type="ChEBI" id="CHEBI:57643"/>
        <dbReference type="ChEBI" id="CHEBI:58168"/>
        <dbReference type="EC" id="3.1.1.4"/>
    </reaction>
</comment>
<evidence type="ECO:0000256" key="4">
    <source>
        <dbReference type="RuleBase" id="RU003654"/>
    </source>
</evidence>
<accession>A0ABN8LPS5</accession>
<dbReference type="InterPro" id="IPR016090">
    <property type="entry name" value="PLA2-like_dom"/>
</dbReference>
<name>A0ABN8LPS5_9CNID</name>
<evidence type="ECO:0000259" key="6">
    <source>
        <dbReference type="SMART" id="SM00085"/>
    </source>
</evidence>
<reference evidence="7 8" key="1">
    <citation type="submission" date="2022-05" db="EMBL/GenBank/DDBJ databases">
        <authorList>
            <consortium name="Genoscope - CEA"/>
            <person name="William W."/>
        </authorList>
    </citation>
    <scope>NUCLEOTIDE SEQUENCE [LARGE SCALE GENOMIC DNA]</scope>
</reference>
<keyword evidence="2 5" id="KW-0964">Secreted</keyword>
<evidence type="ECO:0000313" key="8">
    <source>
        <dbReference type="Proteomes" id="UP001159427"/>
    </source>
</evidence>
<keyword evidence="8" id="KW-1185">Reference proteome</keyword>
<evidence type="ECO:0000256" key="1">
    <source>
        <dbReference type="ARBA" id="ARBA00004613"/>
    </source>
</evidence>
<dbReference type="PANTHER" id="PTHR11716:SF51">
    <property type="entry name" value="PHOSPHOLIPASE A2"/>
    <property type="match status" value="1"/>
</dbReference>
<dbReference type="CDD" id="cd00125">
    <property type="entry name" value="PLA2c"/>
    <property type="match status" value="1"/>
</dbReference>
<dbReference type="PRINTS" id="PR00389">
    <property type="entry name" value="PHPHLIPASEA2"/>
</dbReference>
<feature type="domain" description="Phospholipase A2-like central" evidence="6">
    <location>
        <begin position="41"/>
        <end position="163"/>
    </location>
</feature>
<evidence type="ECO:0000256" key="3">
    <source>
        <dbReference type="ARBA" id="ARBA00023157"/>
    </source>
</evidence>
<dbReference type="InterPro" id="IPR033113">
    <property type="entry name" value="PLA2_histidine"/>
</dbReference>
<sequence length="164" mass="18562">MRSLPAILCLVSVVVCVLSFPSAFKGKIGKVPFIKTRHARNLLQFGNMIQCSTNRSMWDYYDYGCWCGYGGSGQPVDGTDRCCLQHDSCYDRLTKNSICSELATYYSIYRYNGCRQCVPESEYPLDDLQKQCKKALCECDSKAAKCFASSSFNHSYINYDTTKC</sequence>
<evidence type="ECO:0000313" key="7">
    <source>
        <dbReference type="EMBL" id="CAH3017034.1"/>
    </source>
</evidence>
<dbReference type="InterPro" id="IPR001211">
    <property type="entry name" value="PLA2"/>
</dbReference>
<organism evidence="7 8">
    <name type="scientific">Porites evermanni</name>
    <dbReference type="NCBI Taxonomy" id="104178"/>
    <lineage>
        <taxon>Eukaryota</taxon>
        <taxon>Metazoa</taxon>
        <taxon>Cnidaria</taxon>
        <taxon>Anthozoa</taxon>
        <taxon>Hexacorallia</taxon>
        <taxon>Scleractinia</taxon>
        <taxon>Fungiina</taxon>
        <taxon>Poritidae</taxon>
        <taxon>Porites</taxon>
    </lineage>
</organism>
<dbReference type="Proteomes" id="UP001159427">
    <property type="component" value="Unassembled WGS sequence"/>
</dbReference>
<keyword evidence="5" id="KW-0443">Lipid metabolism</keyword>
<dbReference type="InterPro" id="IPR036444">
    <property type="entry name" value="PLipase_A2_dom_sf"/>
</dbReference>
<dbReference type="PANTHER" id="PTHR11716">
    <property type="entry name" value="PHOSPHOLIPASE A2 FAMILY MEMBER"/>
    <property type="match status" value="1"/>
</dbReference>
<dbReference type="SMART" id="SM00085">
    <property type="entry name" value="PA2c"/>
    <property type="match status" value="1"/>
</dbReference>
<keyword evidence="5" id="KW-0378">Hydrolase</keyword>
<dbReference type="PROSITE" id="PS00118">
    <property type="entry name" value="PA2_HIS"/>
    <property type="match status" value="1"/>
</dbReference>
<dbReference type="EMBL" id="CALNXI010000053">
    <property type="protein sequence ID" value="CAH3017034.1"/>
    <property type="molecule type" value="Genomic_DNA"/>
</dbReference>
<evidence type="ECO:0000256" key="5">
    <source>
        <dbReference type="RuleBase" id="RU361236"/>
    </source>
</evidence>
<gene>
    <name evidence="7" type="ORF">PEVE_00034763</name>
</gene>
<evidence type="ECO:0000256" key="2">
    <source>
        <dbReference type="ARBA" id="ARBA00022525"/>
    </source>
</evidence>
<comment type="caution">
    <text evidence="7">The sequence shown here is derived from an EMBL/GenBank/DDBJ whole genome shotgun (WGS) entry which is preliminary data.</text>
</comment>
<dbReference type="Pfam" id="PF00068">
    <property type="entry name" value="Phospholip_A2_1"/>
    <property type="match status" value="1"/>
</dbReference>
<dbReference type="Gene3D" id="1.20.90.10">
    <property type="entry name" value="Phospholipase A2 domain"/>
    <property type="match status" value="1"/>
</dbReference>
<feature type="signal peptide" evidence="5">
    <location>
        <begin position="1"/>
        <end position="19"/>
    </location>
</feature>
<comment type="subcellular location">
    <subcellularLocation>
        <location evidence="1 5">Secreted</location>
    </subcellularLocation>
</comment>
<feature type="chain" id="PRO_5044966254" description="Phospholipase A2" evidence="5">
    <location>
        <begin position="20"/>
        <end position="164"/>
    </location>
</feature>
<keyword evidence="5" id="KW-0106">Calcium</keyword>
<proteinExistence type="inferred from homology"/>
<comment type="similarity">
    <text evidence="4">Belongs to the phospholipase A2 family.</text>
</comment>